<dbReference type="AlphaFoldDB" id="A0AAV2PYR6"/>
<evidence type="ECO:0000313" key="2">
    <source>
        <dbReference type="Proteomes" id="UP001497623"/>
    </source>
</evidence>
<dbReference type="EMBL" id="CAXKWB010002190">
    <property type="protein sequence ID" value="CAL4066364.1"/>
    <property type="molecule type" value="Genomic_DNA"/>
</dbReference>
<protein>
    <submittedName>
        <fullName evidence="1">Uncharacterized protein</fullName>
    </submittedName>
</protein>
<accession>A0AAV2PYR6</accession>
<gene>
    <name evidence="1" type="ORF">MNOR_LOCUS5611</name>
</gene>
<organism evidence="1 2">
    <name type="scientific">Meganyctiphanes norvegica</name>
    <name type="common">Northern krill</name>
    <name type="synonym">Thysanopoda norvegica</name>
    <dbReference type="NCBI Taxonomy" id="48144"/>
    <lineage>
        <taxon>Eukaryota</taxon>
        <taxon>Metazoa</taxon>
        <taxon>Ecdysozoa</taxon>
        <taxon>Arthropoda</taxon>
        <taxon>Crustacea</taxon>
        <taxon>Multicrustacea</taxon>
        <taxon>Malacostraca</taxon>
        <taxon>Eumalacostraca</taxon>
        <taxon>Eucarida</taxon>
        <taxon>Euphausiacea</taxon>
        <taxon>Euphausiidae</taxon>
        <taxon>Meganyctiphanes</taxon>
    </lineage>
</organism>
<name>A0AAV2PYR6_MEGNR</name>
<sequence length="116" mass="13511">MLRDAIFRLRLDDTKLLYNQILTSHILSLSYRIARKIIHRYEWIHFSWLPVPRRFEWFWISFAAAGQVRAAFTCCCQATQASESVWTVQTHAGALSGFCYLVGSGCDKVKLHRDIM</sequence>
<dbReference type="Proteomes" id="UP001497623">
    <property type="component" value="Unassembled WGS sequence"/>
</dbReference>
<proteinExistence type="predicted"/>
<comment type="caution">
    <text evidence="1">The sequence shown here is derived from an EMBL/GenBank/DDBJ whole genome shotgun (WGS) entry which is preliminary data.</text>
</comment>
<evidence type="ECO:0000313" key="1">
    <source>
        <dbReference type="EMBL" id="CAL4066364.1"/>
    </source>
</evidence>
<reference evidence="1 2" key="1">
    <citation type="submission" date="2024-05" db="EMBL/GenBank/DDBJ databases">
        <authorList>
            <person name="Wallberg A."/>
        </authorList>
    </citation>
    <scope>NUCLEOTIDE SEQUENCE [LARGE SCALE GENOMIC DNA]</scope>
</reference>
<keyword evidence="2" id="KW-1185">Reference proteome</keyword>